<proteinExistence type="predicted"/>
<evidence type="ECO:0000313" key="1">
    <source>
        <dbReference type="EMBL" id="KAA8649578.1"/>
    </source>
</evidence>
<dbReference type="GeneID" id="54324951"/>
<accession>A0A5M9MRQ3</accession>
<dbReference type="RefSeq" id="XP_033428939.1">
    <property type="nucleotide sequence ID" value="XM_033566944.1"/>
</dbReference>
<sequence length="134" mass="14867">MTTTTTAYWGNGATNHKTHGDVDTYMFNLDQTTSQLLLDRANDALITQPMEIIQAAVLHSLVQQFPDQPAPVVFSEKPWPGGWVIAEPCWKPHLSRNGMEKQYTQRGMLSTGAISGYPHPLRTARVGLHGTVHN</sequence>
<dbReference type="Proteomes" id="UP000324241">
    <property type="component" value="Unassembled WGS sequence"/>
</dbReference>
<dbReference type="VEuPathDB" id="FungiDB:EYZ11_005802"/>
<gene>
    <name evidence="1" type="ORF">ATNIH1004_002249</name>
</gene>
<name>A0A5M9MRQ3_9EURO</name>
<reference evidence="1 2" key="1">
    <citation type="submission" date="2019-08" db="EMBL/GenBank/DDBJ databases">
        <title>The genome sequence of a newly discovered highly antifungal drug resistant Aspergillus species, Aspergillus tanneri NIH 1004.</title>
        <authorList>
            <person name="Mounaud S."/>
            <person name="Singh I."/>
            <person name="Joardar V."/>
            <person name="Pakala S."/>
            <person name="Pakala S."/>
            <person name="Venepally P."/>
            <person name="Chung J.K."/>
            <person name="Losada L."/>
            <person name="Nierman W.C."/>
        </authorList>
    </citation>
    <scope>NUCLEOTIDE SEQUENCE [LARGE SCALE GENOMIC DNA]</scope>
    <source>
        <strain evidence="1 2">NIH1004</strain>
    </source>
</reference>
<organism evidence="1 2">
    <name type="scientific">Aspergillus tanneri</name>
    <dbReference type="NCBI Taxonomy" id="1220188"/>
    <lineage>
        <taxon>Eukaryota</taxon>
        <taxon>Fungi</taxon>
        <taxon>Dikarya</taxon>
        <taxon>Ascomycota</taxon>
        <taxon>Pezizomycotina</taxon>
        <taxon>Eurotiomycetes</taxon>
        <taxon>Eurotiomycetidae</taxon>
        <taxon>Eurotiales</taxon>
        <taxon>Aspergillaceae</taxon>
        <taxon>Aspergillus</taxon>
        <taxon>Aspergillus subgen. Circumdati</taxon>
    </lineage>
</organism>
<dbReference type="AlphaFoldDB" id="A0A5M9MRQ3"/>
<protein>
    <submittedName>
        <fullName evidence="1">Uncharacterized protein</fullName>
    </submittedName>
</protein>
<comment type="caution">
    <text evidence="1">The sequence shown here is derived from an EMBL/GenBank/DDBJ whole genome shotgun (WGS) entry which is preliminary data.</text>
</comment>
<dbReference type="EMBL" id="QUQM01000001">
    <property type="protein sequence ID" value="KAA8649578.1"/>
    <property type="molecule type" value="Genomic_DNA"/>
</dbReference>
<evidence type="ECO:0000313" key="2">
    <source>
        <dbReference type="Proteomes" id="UP000324241"/>
    </source>
</evidence>